<name>A0A8H4LBN1_9HYPO</name>
<reference evidence="2 3" key="1">
    <citation type="submission" date="2020-01" db="EMBL/GenBank/DDBJ databases">
        <title>Identification and distribution of gene clusters putatively required for synthesis of sphingolipid metabolism inhibitors in phylogenetically diverse species of the filamentous fungus Fusarium.</title>
        <authorList>
            <person name="Kim H.-S."/>
            <person name="Busman M."/>
            <person name="Brown D.W."/>
            <person name="Divon H."/>
            <person name="Uhlig S."/>
            <person name="Proctor R.H."/>
        </authorList>
    </citation>
    <scope>NUCLEOTIDE SEQUENCE [LARGE SCALE GENOMIC DNA]</scope>
    <source>
        <strain evidence="2 3">NRRL 20459</strain>
    </source>
</reference>
<evidence type="ECO:0000256" key="1">
    <source>
        <dbReference type="SAM" id="MobiDB-lite"/>
    </source>
</evidence>
<accession>A0A8H4LBN1</accession>
<dbReference type="Proteomes" id="UP000554235">
    <property type="component" value="Unassembled WGS sequence"/>
</dbReference>
<feature type="region of interest" description="Disordered" evidence="1">
    <location>
        <begin position="1"/>
        <end position="81"/>
    </location>
</feature>
<keyword evidence="3" id="KW-1185">Reference proteome</keyword>
<evidence type="ECO:0000313" key="2">
    <source>
        <dbReference type="EMBL" id="KAF4464989.1"/>
    </source>
</evidence>
<protein>
    <submittedName>
        <fullName evidence="2">Uncharacterized protein</fullName>
    </submittedName>
</protein>
<dbReference type="EMBL" id="JAADYS010001114">
    <property type="protein sequence ID" value="KAF4464989.1"/>
    <property type="molecule type" value="Genomic_DNA"/>
</dbReference>
<sequence>MPIADSKRSLAGNLGPKRSRADAKGGHVKFANWPCRRRELHKSAADPRPEPQKGRQPPEGSFVMGGGGCLQTLVSGPASPRRNASLCGSGCGMLQDEHGPTHGFSATPSRRRNCCLDGHQSDLGRSPYLTDCRRRGTMLGDQRGY</sequence>
<evidence type="ECO:0000313" key="3">
    <source>
        <dbReference type="Proteomes" id="UP000554235"/>
    </source>
</evidence>
<feature type="compositionally biased region" description="Basic and acidic residues" evidence="1">
    <location>
        <begin position="41"/>
        <end position="53"/>
    </location>
</feature>
<proteinExistence type="predicted"/>
<dbReference type="AlphaFoldDB" id="A0A8H4LBN1"/>
<organism evidence="2 3">
    <name type="scientific">Fusarium albosuccineum</name>
    <dbReference type="NCBI Taxonomy" id="1237068"/>
    <lineage>
        <taxon>Eukaryota</taxon>
        <taxon>Fungi</taxon>
        <taxon>Dikarya</taxon>
        <taxon>Ascomycota</taxon>
        <taxon>Pezizomycotina</taxon>
        <taxon>Sordariomycetes</taxon>
        <taxon>Hypocreomycetidae</taxon>
        <taxon>Hypocreales</taxon>
        <taxon>Nectriaceae</taxon>
        <taxon>Fusarium</taxon>
        <taxon>Fusarium decemcellulare species complex</taxon>
    </lineage>
</organism>
<comment type="caution">
    <text evidence="2">The sequence shown here is derived from an EMBL/GenBank/DDBJ whole genome shotgun (WGS) entry which is preliminary data.</text>
</comment>
<gene>
    <name evidence="2" type="ORF">FALBO_8175</name>
</gene>